<keyword evidence="10" id="KW-1185">Reference proteome</keyword>
<accession>A0A0U5AZX9</accession>
<evidence type="ECO:0000256" key="3">
    <source>
        <dbReference type="ARBA" id="ARBA00022692"/>
    </source>
</evidence>
<dbReference type="GO" id="GO:0000921">
    <property type="term" value="P:septin ring assembly"/>
    <property type="evidence" value="ECO:0007669"/>
    <property type="project" value="InterPro"/>
</dbReference>
<sequence>MMRDAGRRMSRFTFVIVVLCMTVLCPPVVWAEGFPPSISKSVIDTQNLLKVDEKKEFTKVAADLAQTYKLLIITDPKPLTLTQYAQQLPSKFTINDTTMVIVVSFNDKKIAAVSGKYFTERGITEEVVTRKADNFFTPYAKQGAVMKGVLSFVQSIDTDVKDAKPTEIVAQTAAANAPQNVEAFPVWLLAGLALVAVFGIGLIIAFTLRKRTLKEIDETDEWRIRTSEQLNLFTVDPSWKKEPGRIKEKYLAILTSLDDLKKDAIVDVELILADAEEMASQFRFRRSRDILTEARGKLMHIESDLEKLHIRLENLKETLQDVSSFKEETNDMRQKVERRFSELKIQYNVSFHTLKERLNQLDRETGEIKESEEKGDFHVARDLLQQVRDNLIEMSEELEKMPLIRQAIMKDIDQEIRQLDEDAKEMVTGGYTSGEEFFLARLIKIRGKAEILPQLFEEGKIEETEEQIGKVREDIEAVYQTMEEIVTSRHRYRQYMTELPHYVMVLRQDEQFLAEELEDLAQRYQVEEGEAFRYYQQIPVLVADAEDALEQIAAAEVPEAYERHSQMLTQVAERVTEIMERRELIMKELNEFRKGETAALAEVKDLRASVARVEQQLKRLYLPAIPSYVADSLHHCRQAIASVEGALAESPLNIQKAEMLLKQAKGQVENALEQAAEMVRDVRETEDKVQRTNRFRRKDPEIGKLLKASETAFRAVRYEEASELAAQAYDLAVERYGLD</sequence>
<proteinExistence type="predicted"/>
<evidence type="ECO:0000256" key="4">
    <source>
        <dbReference type="ARBA" id="ARBA00022989"/>
    </source>
</evidence>
<dbReference type="GO" id="GO:0005940">
    <property type="term" value="C:septin ring"/>
    <property type="evidence" value="ECO:0007669"/>
    <property type="project" value="InterPro"/>
</dbReference>
<dbReference type="OrthoDB" id="1654473at2"/>
<evidence type="ECO:0000256" key="8">
    <source>
        <dbReference type="ARBA" id="ARBA00023306"/>
    </source>
</evidence>
<dbReference type="KEGG" id="asoc:CB4_03484"/>
<dbReference type="EMBL" id="AP017312">
    <property type="protein sequence ID" value="BAU29297.1"/>
    <property type="molecule type" value="Genomic_DNA"/>
</dbReference>
<keyword evidence="3" id="KW-0812">Transmembrane</keyword>
<keyword evidence="5" id="KW-0175">Coiled coil</keyword>
<dbReference type="InterPro" id="IPR010379">
    <property type="entry name" value="EzrA"/>
</dbReference>
<dbReference type="Gene3D" id="3.10.310.50">
    <property type="match status" value="1"/>
</dbReference>
<dbReference type="Proteomes" id="UP000217696">
    <property type="component" value="Chromosome"/>
</dbReference>
<keyword evidence="6" id="KW-0472">Membrane</keyword>
<keyword evidence="2" id="KW-0132">Cell division</keyword>
<dbReference type="GO" id="GO:0005886">
    <property type="term" value="C:plasma membrane"/>
    <property type="evidence" value="ECO:0007669"/>
    <property type="project" value="UniProtKB-SubCell"/>
</dbReference>
<evidence type="ECO:0000313" key="9">
    <source>
        <dbReference type="EMBL" id="BAU29297.1"/>
    </source>
</evidence>
<protein>
    <submittedName>
        <fullName evidence="9">Septation ring formation regulator EzrA</fullName>
    </submittedName>
</protein>
<gene>
    <name evidence="9" type="primary">ezrA</name>
    <name evidence="9" type="ORF">CB4_03484</name>
</gene>
<evidence type="ECO:0000256" key="2">
    <source>
        <dbReference type="ARBA" id="ARBA00022618"/>
    </source>
</evidence>
<dbReference type="GO" id="GO:0000917">
    <property type="term" value="P:division septum assembly"/>
    <property type="evidence" value="ECO:0007669"/>
    <property type="project" value="UniProtKB-KW"/>
</dbReference>
<evidence type="ECO:0000256" key="5">
    <source>
        <dbReference type="ARBA" id="ARBA00023054"/>
    </source>
</evidence>
<keyword evidence="8" id="KW-0131">Cell cycle</keyword>
<keyword evidence="4" id="KW-1133">Transmembrane helix</keyword>
<organism evidence="9 10">
    <name type="scientific">Aneurinibacillus soli</name>
    <dbReference type="NCBI Taxonomy" id="1500254"/>
    <lineage>
        <taxon>Bacteria</taxon>
        <taxon>Bacillati</taxon>
        <taxon>Bacillota</taxon>
        <taxon>Bacilli</taxon>
        <taxon>Bacillales</taxon>
        <taxon>Paenibacillaceae</taxon>
        <taxon>Aneurinibacillus group</taxon>
        <taxon>Aneurinibacillus</taxon>
    </lineage>
</organism>
<dbReference type="RefSeq" id="WP_096466983.1">
    <property type="nucleotide sequence ID" value="NZ_AP017312.1"/>
</dbReference>
<dbReference type="Pfam" id="PF04536">
    <property type="entry name" value="TPM_phosphatase"/>
    <property type="match status" value="1"/>
</dbReference>
<name>A0A0U5AZX9_9BACL</name>
<evidence type="ECO:0000256" key="6">
    <source>
        <dbReference type="ARBA" id="ARBA00023136"/>
    </source>
</evidence>
<evidence type="ECO:0000256" key="7">
    <source>
        <dbReference type="ARBA" id="ARBA00023210"/>
    </source>
</evidence>
<reference evidence="9 10" key="1">
    <citation type="submission" date="2015-12" db="EMBL/GenBank/DDBJ databases">
        <title>Genome sequence of Aneurinibacillus soli.</title>
        <authorList>
            <person name="Lee J.S."/>
            <person name="Lee K.C."/>
            <person name="Kim K.K."/>
            <person name="Lee B.W."/>
        </authorList>
    </citation>
    <scope>NUCLEOTIDE SEQUENCE [LARGE SCALE GENOMIC DNA]</scope>
    <source>
        <strain evidence="9 10">CB4</strain>
    </source>
</reference>
<evidence type="ECO:0000256" key="1">
    <source>
        <dbReference type="ARBA" id="ARBA00004162"/>
    </source>
</evidence>
<comment type="subcellular location">
    <subcellularLocation>
        <location evidence="1">Cell membrane</location>
        <topology evidence="1">Single-pass membrane protein</topology>
    </subcellularLocation>
</comment>
<evidence type="ECO:0000313" key="10">
    <source>
        <dbReference type="Proteomes" id="UP000217696"/>
    </source>
</evidence>
<dbReference type="InterPro" id="IPR007621">
    <property type="entry name" value="TPM_dom"/>
</dbReference>
<dbReference type="AlphaFoldDB" id="A0A0U5AZX9"/>
<dbReference type="Pfam" id="PF06160">
    <property type="entry name" value="EzrA"/>
    <property type="match status" value="1"/>
</dbReference>
<keyword evidence="7" id="KW-0717">Septation</keyword>